<evidence type="ECO:0000256" key="3">
    <source>
        <dbReference type="ARBA" id="ARBA00022448"/>
    </source>
</evidence>
<evidence type="ECO:0000259" key="13">
    <source>
        <dbReference type="PROSITE" id="PS50929"/>
    </source>
</evidence>
<dbReference type="GO" id="GO:0016020">
    <property type="term" value="C:membrane"/>
    <property type="evidence" value="ECO:0007669"/>
    <property type="project" value="UniProtKB-SubCell"/>
</dbReference>
<feature type="transmembrane region" description="Helical" evidence="11">
    <location>
        <begin position="98"/>
        <end position="118"/>
    </location>
</feature>
<feature type="transmembrane region" description="Helical" evidence="11">
    <location>
        <begin position="806"/>
        <end position="824"/>
    </location>
</feature>
<keyword evidence="8 11" id="KW-1133">Transmembrane helix</keyword>
<keyword evidence="5" id="KW-0677">Repeat</keyword>
<dbReference type="SMART" id="SM00382">
    <property type="entry name" value="AAA"/>
    <property type="match status" value="2"/>
</dbReference>
<dbReference type="InterPro" id="IPR003593">
    <property type="entry name" value="AAA+_ATPase"/>
</dbReference>
<evidence type="ECO:0000256" key="8">
    <source>
        <dbReference type="ARBA" id="ARBA00022989"/>
    </source>
</evidence>
<dbReference type="Gene3D" id="3.40.50.300">
    <property type="entry name" value="P-loop containing nucleotide triphosphate hydrolases"/>
    <property type="match status" value="2"/>
</dbReference>
<dbReference type="InterPro" id="IPR011527">
    <property type="entry name" value="ABC1_TM_dom"/>
</dbReference>
<feature type="transmembrane region" description="Helical" evidence="11">
    <location>
        <begin position="700"/>
        <end position="730"/>
    </location>
</feature>
<feature type="transmembrane region" description="Helical" evidence="11">
    <location>
        <begin position="836"/>
        <end position="858"/>
    </location>
</feature>
<feature type="transmembrane region" description="Helical" evidence="11">
    <location>
        <begin position="205"/>
        <end position="225"/>
    </location>
</feature>
<dbReference type="FunFam" id="3.40.50.300:FF:001172">
    <property type="entry name" value="Cystic fibrosis transmembrane conductance regulator"/>
    <property type="match status" value="1"/>
</dbReference>
<feature type="domain" description="ABC transmembrane type-1" evidence="13">
    <location>
        <begin position="578"/>
        <end position="849"/>
    </location>
</feature>
<comment type="subcellular location">
    <subcellularLocation>
        <location evidence="1">Membrane</location>
        <topology evidence="1">Multi-pass membrane protein</topology>
    </subcellularLocation>
</comment>
<feature type="transmembrane region" description="Helical" evidence="11">
    <location>
        <begin position="231"/>
        <end position="254"/>
    </location>
</feature>
<keyword evidence="7" id="KW-0067">ATP-binding</keyword>
<dbReference type="PROSITE" id="PS50893">
    <property type="entry name" value="ABC_TRANSPORTER_2"/>
    <property type="match status" value="2"/>
</dbReference>
<dbReference type="CDD" id="cd03244">
    <property type="entry name" value="ABCC_MRP_domain2"/>
    <property type="match status" value="1"/>
</dbReference>
<feature type="domain" description="ABC transmembrane type-1" evidence="13">
    <location>
        <begin position="1"/>
        <end position="191"/>
    </location>
</feature>
<comment type="similarity">
    <text evidence="2">Belongs to the ABC transporter superfamily. ABCC family. Conjugate transporter (TC 3.A.1.208) subfamily.</text>
</comment>
<keyword evidence="9 11" id="KW-0472">Membrane</keyword>
<dbReference type="CDD" id="cd03250">
    <property type="entry name" value="ABCC_MRP_domain1"/>
    <property type="match status" value="1"/>
</dbReference>
<evidence type="ECO:0000256" key="7">
    <source>
        <dbReference type="ARBA" id="ARBA00022840"/>
    </source>
</evidence>
<feature type="transmembrane region" description="Helical" evidence="11">
    <location>
        <begin position="589"/>
        <end position="605"/>
    </location>
</feature>
<evidence type="ECO:0000256" key="1">
    <source>
        <dbReference type="ARBA" id="ARBA00004141"/>
    </source>
</evidence>
<keyword evidence="3" id="KW-0813">Transport</keyword>
<dbReference type="InterPro" id="IPR036640">
    <property type="entry name" value="ABC1_TM_sf"/>
</dbReference>
<evidence type="ECO:0000256" key="11">
    <source>
        <dbReference type="SAM" id="Phobius"/>
    </source>
</evidence>
<proteinExistence type="inferred from homology"/>
<dbReference type="Pfam" id="PF00664">
    <property type="entry name" value="ABC_membrane"/>
    <property type="match status" value="2"/>
</dbReference>
<dbReference type="GO" id="GO:0016887">
    <property type="term" value="F:ATP hydrolysis activity"/>
    <property type="evidence" value="ECO:0007669"/>
    <property type="project" value="InterPro"/>
</dbReference>
<dbReference type="GO" id="GO:0140359">
    <property type="term" value="F:ABC-type transporter activity"/>
    <property type="evidence" value="ECO:0007669"/>
    <property type="project" value="InterPro"/>
</dbReference>
<dbReference type="PANTHER" id="PTHR24223:SF456">
    <property type="entry name" value="MULTIDRUG RESISTANCE-ASSOCIATED PROTEIN LETHAL(2)03659"/>
    <property type="match status" value="1"/>
</dbReference>
<feature type="domain" description="ABC transporter" evidence="12">
    <location>
        <begin position="293"/>
        <end position="515"/>
    </location>
</feature>
<dbReference type="Pfam" id="PF00005">
    <property type="entry name" value="ABC_tran"/>
    <property type="match status" value="2"/>
</dbReference>
<evidence type="ECO:0008006" key="15">
    <source>
        <dbReference type="Google" id="ProtNLM"/>
    </source>
</evidence>
<evidence type="ECO:0000256" key="2">
    <source>
        <dbReference type="ARBA" id="ARBA00009726"/>
    </source>
</evidence>
<evidence type="ECO:0000256" key="10">
    <source>
        <dbReference type="ARBA" id="ARBA00023180"/>
    </source>
</evidence>
<keyword evidence="6" id="KW-0547">Nucleotide-binding</keyword>
<dbReference type="SUPFAM" id="SSF52540">
    <property type="entry name" value="P-loop containing nucleoside triphosphate hydrolases"/>
    <property type="match status" value="2"/>
</dbReference>
<sequence>MLYLSNVLLLPYFISYLYDRDSSYWLGIVYSCVIIVTLAFGYMCSIQTYLHSIIMARRVICALFGVLYEGILESEGEVSSGEVVPYLMGFSDEFLKQCARACFTVVSLPKIVICLVLFGVYLGFYVISIVFSLLLGMGVLFGWILLMGKGTEEQNRYSKLTGEMETEIFSNIKYIKSLGWEQYFLEKISHIKLARIRDMASHVRLFVHLLDSTTDVVFMAEAILFTSAFRYLTPITILTLFGIFGHLLMSYRYFLFPLWFHKVSTKNLEPLERLLLRKPVLKRNLSNEEIGKVVFENVTLSWKEKVVLSDISFEIEPGEFFIVIGAFASGKSTLLSSLIHGSLVSSGTISTGGRIAYLSQPWIPHGTIRENITLSNKITDQKLYAEVLSAVGLDEDLKNFKDGDMTVVTMGGQVLSGGQQQRIGIARALYSDYDIYVLDDCLSAVDVHVAKHIFQNGILQMLRKRRKTILMSMNQIEFLPYSDKLMILSEGRLNELDSYSNLLQKEHFTQFMKKHYPDFQKALQEQNEGDGSTDLPPGTEPITDVDSKIHPQEITQTGGIPWVRFWEIVSLGGVKVYLGSMLLNLIRNLLRFFALWLLTSLWLPTSQVDSDSYMISFYQAAFVSCYVVMITFHFTSLYLVVSHKKELASNIFKRAAHQLVHAKLNFYHKTKIGTILDALANDIRLVMSWVCASLNQTQDFVIYMISAFICCCLSVPIFLPLLMVILVFFVPFQMKVNRGATRIERILKSSKPPIFNHFKESIDGIQSIKSYHLENKMTEKMHQVGDTYVIAYLLKHSFTAWFTSRVYAWGTLLTFCFLACVVIVRNVEFFVIDSGLLTLALIVGLSISNFFAPFSLAICDLSCEMIYTETIRSFFDIEQEEELKKGVIATSEIAKQKNPKSSSLFPQLSESLLDYVPLDENSEEENSSPLQKISKGGCSVRFNNVWVSYHKDEAVLKGISFEVERGQKVGLVGRTGSGKSTILNTILRLQQIDNGQITLAEIPIQRFQLKTLRTSIISTIPQIPVIFKDTLRNNLDPFGHYTDEEILETLKLVHLKQFSASSLDNCIQGSKLSIGEKQLLCLARAILKKCPLVLLDEPTASLDLETAALVKQIIDECFQDSTVFFVAHHLNMVMNMDKIIVFNKGQIVEYDTVPNLLQNKGTFYEMVMATGEKTSAKLINMIKS</sequence>
<protein>
    <recommendedName>
        <fullName evidence="15">ABC transporter domain-containing protein</fullName>
    </recommendedName>
</protein>
<keyword evidence="10" id="KW-0325">Glycoprotein</keyword>
<dbReference type="PROSITE" id="PS50929">
    <property type="entry name" value="ABC_TM1F"/>
    <property type="match status" value="2"/>
</dbReference>
<dbReference type="Gene3D" id="1.20.1560.10">
    <property type="entry name" value="ABC transporter type 1, transmembrane domain"/>
    <property type="match status" value="2"/>
</dbReference>
<evidence type="ECO:0000259" key="12">
    <source>
        <dbReference type="PROSITE" id="PS50893"/>
    </source>
</evidence>
<feature type="transmembrane region" description="Helical" evidence="11">
    <location>
        <begin position="24"/>
        <end position="50"/>
    </location>
</feature>
<feature type="domain" description="ABC transporter" evidence="12">
    <location>
        <begin position="940"/>
        <end position="1169"/>
    </location>
</feature>
<evidence type="ECO:0000313" key="14">
    <source>
        <dbReference type="EMBL" id="NDV29108.1"/>
    </source>
</evidence>
<organism evidence="14">
    <name type="scientific">Arcella intermedia</name>
    <dbReference type="NCBI Taxonomy" id="1963864"/>
    <lineage>
        <taxon>Eukaryota</taxon>
        <taxon>Amoebozoa</taxon>
        <taxon>Tubulinea</taxon>
        <taxon>Elardia</taxon>
        <taxon>Arcellinida</taxon>
        <taxon>Sphaerothecina</taxon>
        <taxon>Arcellidae</taxon>
        <taxon>Arcella</taxon>
    </lineage>
</organism>
<evidence type="ECO:0000256" key="5">
    <source>
        <dbReference type="ARBA" id="ARBA00022737"/>
    </source>
</evidence>
<accession>A0A6B2KWY9</accession>
<reference evidence="14" key="1">
    <citation type="journal article" date="2020" name="J. Eukaryot. Microbiol.">
        <title>De novo Sequencing, Assembly and Annotation of the Transcriptome for the Free-Living Testate Amoeba Arcella intermedia.</title>
        <authorList>
            <person name="Ribeiro G.M."/>
            <person name="Porfirio-Sousa A.L."/>
            <person name="Maurer-Alcala X.X."/>
            <person name="Katz L.A."/>
            <person name="Lahr D.J.G."/>
        </authorList>
    </citation>
    <scope>NUCLEOTIDE SEQUENCE</scope>
</reference>
<feature type="transmembrane region" description="Helical" evidence="11">
    <location>
        <begin position="124"/>
        <end position="146"/>
    </location>
</feature>
<dbReference type="InterPro" id="IPR003439">
    <property type="entry name" value="ABC_transporter-like_ATP-bd"/>
</dbReference>
<keyword evidence="4 11" id="KW-0812">Transmembrane</keyword>
<dbReference type="InterPro" id="IPR017871">
    <property type="entry name" value="ABC_transporter-like_CS"/>
</dbReference>
<dbReference type="PANTHER" id="PTHR24223">
    <property type="entry name" value="ATP-BINDING CASSETTE SUB-FAMILY C"/>
    <property type="match status" value="1"/>
</dbReference>
<name>A0A6B2KWY9_9EUKA</name>
<dbReference type="PROSITE" id="PS00211">
    <property type="entry name" value="ABC_TRANSPORTER_1"/>
    <property type="match status" value="1"/>
</dbReference>
<feature type="transmembrane region" description="Helical" evidence="11">
    <location>
        <begin position="617"/>
        <end position="641"/>
    </location>
</feature>
<dbReference type="AlphaFoldDB" id="A0A6B2KWY9"/>
<evidence type="ECO:0000256" key="4">
    <source>
        <dbReference type="ARBA" id="ARBA00022692"/>
    </source>
</evidence>
<evidence type="ECO:0000256" key="9">
    <source>
        <dbReference type="ARBA" id="ARBA00023136"/>
    </source>
</evidence>
<dbReference type="SUPFAM" id="SSF90123">
    <property type="entry name" value="ABC transporter transmembrane region"/>
    <property type="match status" value="2"/>
</dbReference>
<evidence type="ECO:0000256" key="6">
    <source>
        <dbReference type="ARBA" id="ARBA00022741"/>
    </source>
</evidence>
<dbReference type="GO" id="GO:0005524">
    <property type="term" value="F:ATP binding"/>
    <property type="evidence" value="ECO:0007669"/>
    <property type="project" value="UniProtKB-KW"/>
</dbReference>
<dbReference type="InterPro" id="IPR050173">
    <property type="entry name" value="ABC_transporter_C-like"/>
</dbReference>
<dbReference type="InterPro" id="IPR027417">
    <property type="entry name" value="P-loop_NTPase"/>
</dbReference>
<dbReference type="EMBL" id="GIBP01000139">
    <property type="protein sequence ID" value="NDV29108.1"/>
    <property type="molecule type" value="Transcribed_RNA"/>
</dbReference>